<evidence type="ECO:0000313" key="6">
    <source>
        <dbReference type="Proteomes" id="UP000070501"/>
    </source>
</evidence>
<feature type="region of interest" description="Disordered" evidence="4">
    <location>
        <begin position="380"/>
        <end position="446"/>
    </location>
</feature>
<evidence type="ECO:0000256" key="4">
    <source>
        <dbReference type="SAM" id="MobiDB-lite"/>
    </source>
</evidence>
<feature type="region of interest" description="Disordered" evidence="4">
    <location>
        <begin position="471"/>
        <end position="508"/>
    </location>
</feature>
<dbReference type="EMBL" id="KQ964250">
    <property type="protein sequence ID" value="KXJ91293.1"/>
    <property type="molecule type" value="Genomic_DNA"/>
</dbReference>
<sequence length="508" mass="55390">MTSIQQGPAKLAAVSGLVQKLRDDLKTPNLTTSERDAALEELKVYGRDPRYADPLFTKEGIDTLLQHAFSGGADSTAKNALRVLCNALVLKEQTRQMFVELGYEGKACERLKNDDRDDEFLCSRLLFLTTYGTTVDLNTLIEKHGLAETITKNLERHAALRVSGTVPSNPMVDMAMTESLKLLFNITHFATAHTSAFTPIIPHVVQLLCQTETTTSKPLDQPVNFFVNALLNLDLGAADIQDALYPADDPEGVAKHLISLLSRSSTAYRDMEYDVAVTPLLGVIRGIHEYAPAAVKASMRTQLLPTEQDRAEVLGRSASLSSWLLKNTTNPLAPKLREVISDLLYDMSDRDATTFVENVGYGFASGYLFNKNIPIPASLAPGNDGDGDEADRSGGGAAAAASSGTVASASASASASSRPVNPITGQFLDKEREPEGPEMTEEEKEREAERLFVLFERLRANGIISAENPLRTAVEQGRFEEIDNDDDKKKKKKEDANPDEEGDVKAKN</sequence>
<protein>
    <submittedName>
        <fullName evidence="5">Guanine nucleotide exchange factor</fullName>
    </submittedName>
</protein>
<dbReference type="PANTHER" id="PTHR12425:SF5">
    <property type="entry name" value="SYNEMBRYN"/>
    <property type="match status" value="1"/>
</dbReference>
<dbReference type="InterPro" id="IPR016024">
    <property type="entry name" value="ARM-type_fold"/>
</dbReference>
<dbReference type="GO" id="GO:0001965">
    <property type="term" value="F:G-protein alpha-subunit binding"/>
    <property type="evidence" value="ECO:0007669"/>
    <property type="project" value="TreeGrafter"/>
</dbReference>
<dbReference type="PANTHER" id="PTHR12425">
    <property type="entry name" value="SYNEMBRYN"/>
    <property type="match status" value="1"/>
</dbReference>
<dbReference type="InParanoid" id="A0A136J2H6"/>
<dbReference type="GO" id="GO:0007186">
    <property type="term" value="P:G protein-coupled receptor signaling pathway"/>
    <property type="evidence" value="ECO:0007669"/>
    <property type="project" value="TreeGrafter"/>
</dbReference>
<name>A0A136J2H6_9PEZI</name>
<feature type="compositionally biased region" description="Low complexity" evidence="4">
    <location>
        <begin position="398"/>
        <end position="417"/>
    </location>
</feature>
<dbReference type="GO" id="GO:0005737">
    <property type="term" value="C:cytoplasm"/>
    <property type="evidence" value="ECO:0007669"/>
    <property type="project" value="TreeGrafter"/>
</dbReference>
<dbReference type="Pfam" id="PF10165">
    <property type="entry name" value="Ric8"/>
    <property type="match status" value="1"/>
</dbReference>
<proteinExistence type="inferred from homology"/>
<dbReference type="SUPFAM" id="SSF48371">
    <property type="entry name" value="ARM repeat"/>
    <property type="match status" value="1"/>
</dbReference>
<keyword evidence="6" id="KW-1185">Reference proteome</keyword>
<dbReference type="InterPro" id="IPR019318">
    <property type="entry name" value="Gua_nucleotide_exch_fac_Ric8"/>
</dbReference>
<reference evidence="6" key="1">
    <citation type="submission" date="2016-02" db="EMBL/GenBank/DDBJ databases">
        <title>Draft genome sequence of Microdochium bolleyi, a fungal endophyte of beachgrass.</title>
        <authorList>
            <consortium name="DOE Joint Genome Institute"/>
            <person name="David A.S."/>
            <person name="May G."/>
            <person name="Haridas S."/>
            <person name="Lim J."/>
            <person name="Wang M."/>
            <person name="Labutti K."/>
            <person name="Lipzen A."/>
            <person name="Barry K."/>
            <person name="Grigoriev I.V."/>
        </authorList>
    </citation>
    <scope>NUCLEOTIDE SEQUENCE [LARGE SCALE GENOMIC DNA]</scope>
    <source>
        <strain evidence="6">J235TASD1</strain>
    </source>
</reference>
<evidence type="ECO:0000256" key="1">
    <source>
        <dbReference type="ARBA" id="ARBA00009049"/>
    </source>
</evidence>
<evidence type="ECO:0000256" key="2">
    <source>
        <dbReference type="ARBA" id="ARBA00022658"/>
    </source>
</evidence>
<accession>A0A136J2H6</accession>
<comment type="similarity">
    <text evidence="1">Belongs to the synembryn family.</text>
</comment>
<dbReference type="GO" id="GO:0005085">
    <property type="term" value="F:guanyl-nucleotide exchange factor activity"/>
    <property type="evidence" value="ECO:0007669"/>
    <property type="project" value="UniProtKB-KW"/>
</dbReference>
<gene>
    <name evidence="5" type="ORF">Micbo1qcDRAFT_162940</name>
</gene>
<evidence type="ECO:0000256" key="3">
    <source>
        <dbReference type="ARBA" id="ARBA00023186"/>
    </source>
</evidence>
<dbReference type="AlphaFoldDB" id="A0A136J2H6"/>
<dbReference type="Proteomes" id="UP000070501">
    <property type="component" value="Unassembled WGS sequence"/>
</dbReference>
<organism evidence="5 6">
    <name type="scientific">Microdochium bolleyi</name>
    <dbReference type="NCBI Taxonomy" id="196109"/>
    <lineage>
        <taxon>Eukaryota</taxon>
        <taxon>Fungi</taxon>
        <taxon>Dikarya</taxon>
        <taxon>Ascomycota</taxon>
        <taxon>Pezizomycotina</taxon>
        <taxon>Sordariomycetes</taxon>
        <taxon>Xylariomycetidae</taxon>
        <taxon>Xylariales</taxon>
        <taxon>Microdochiaceae</taxon>
        <taxon>Microdochium</taxon>
    </lineage>
</organism>
<keyword evidence="2" id="KW-0344">Guanine-nucleotide releasing factor</keyword>
<dbReference type="OrthoDB" id="5585685at2759"/>
<keyword evidence="3" id="KW-0143">Chaperone</keyword>
<evidence type="ECO:0000313" key="5">
    <source>
        <dbReference type="EMBL" id="KXJ91293.1"/>
    </source>
</evidence>